<dbReference type="Proteomes" id="UP000502005">
    <property type="component" value="Chromosome"/>
</dbReference>
<gene>
    <name evidence="1" type="ORF">CUN67_05040</name>
</gene>
<evidence type="ECO:0000313" key="2">
    <source>
        <dbReference type="Proteomes" id="UP000502005"/>
    </source>
</evidence>
<organism evidence="1 2">
    <name type="scientific">Pantoea cypripedii</name>
    <name type="common">Pectobacterium cypripedii</name>
    <name type="synonym">Erwinia cypripedii</name>
    <dbReference type="NCBI Taxonomy" id="55209"/>
    <lineage>
        <taxon>Bacteria</taxon>
        <taxon>Pseudomonadati</taxon>
        <taxon>Pseudomonadota</taxon>
        <taxon>Gammaproteobacteria</taxon>
        <taxon>Enterobacterales</taxon>
        <taxon>Erwiniaceae</taxon>
        <taxon>Pantoea</taxon>
    </lineage>
</organism>
<protein>
    <submittedName>
        <fullName evidence="1">Uncharacterized protein</fullName>
    </submittedName>
</protein>
<evidence type="ECO:0000313" key="1">
    <source>
        <dbReference type="EMBL" id="QGY28337.1"/>
    </source>
</evidence>
<sequence length="111" mass="12792">MISHSPHTISNRTERIGSFSVPGITGDFEVRSMKNRKERPLFMVLRSDWENTPVYGKVNPVVELTIEKNGKPHPVSQVSLWQDLKNLEVNFSQRVLEFLSKNGFARQCHQI</sequence>
<accession>A0A6B9G2P3</accession>
<reference evidence="1 2" key="1">
    <citation type="submission" date="2017-11" db="EMBL/GenBank/DDBJ databases">
        <title>Genome sequence of Pantoea cypripedii NE1.</title>
        <authorList>
            <person name="Nascimento F.X."/>
        </authorList>
    </citation>
    <scope>NUCLEOTIDE SEQUENCE [LARGE SCALE GENOMIC DNA]</scope>
    <source>
        <strain evidence="1 2">NE1</strain>
    </source>
</reference>
<name>A0A6B9G2P3_PANCY</name>
<dbReference type="AlphaFoldDB" id="A0A6B9G2P3"/>
<dbReference type="EMBL" id="CP024768">
    <property type="protein sequence ID" value="QGY28337.1"/>
    <property type="molecule type" value="Genomic_DNA"/>
</dbReference>
<proteinExistence type="predicted"/>